<dbReference type="AlphaFoldDB" id="A0A9W5WVS8"/>
<dbReference type="EMBL" id="BLIY01000018">
    <property type="protein sequence ID" value="GFE55256.1"/>
    <property type="molecule type" value="Genomic_DNA"/>
</dbReference>
<gene>
    <name evidence="1" type="ORF">BaOVIS_026600</name>
</gene>
<sequence length="117" mass="12316">MGWTSFVALDSSPDLGDDILILDVDLAELLAILSSRPLDSSTFVVVTAALKELVELDCDMPSVVEFVSKEETTEGELSGGSLSMDTGEFSDILSVFALYSDNATSTSDGSEITIPSA</sequence>
<proteinExistence type="predicted"/>
<evidence type="ECO:0000313" key="1">
    <source>
        <dbReference type="EMBL" id="GFE55256.1"/>
    </source>
</evidence>
<evidence type="ECO:0000313" key="2">
    <source>
        <dbReference type="Proteomes" id="UP001057455"/>
    </source>
</evidence>
<organism evidence="1 2">
    <name type="scientific">Babesia ovis</name>
    <dbReference type="NCBI Taxonomy" id="5869"/>
    <lineage>
        <taxon>Eukaryota</taxon>
        <taxon>Sar</taxon>
        <taxon>Alveolata</taxon>
        <taxon>Apicomplexa</taxon>
        <taxon>Aconoidasida</taxon>
        <taxon>Piroplasmida</taxon>
        <taxon>Babesiidae</taxon>
        <taxon>Babesia</taxon>
    </lineage>
</organism>
<comment type="caution">
    <text evidence="1">The sequence shown here is derived from an EMBL/GenBank/DDBJ whole genome shotgun (WGS) entry which is preliminary data.</text>
</comment>
<reference evidence="1" key="1">
    <citation type="submission" date="2019-12" db="EMBL/GenBank/DDBJ databases">
        <title>Genome sequence of Babesia ovis.</title>
        <authorList>
            <person name="Yamagishi J."/>
            <person name="Sevinc F."/>
            <person name="Xuan X."/>
        </authorList>
    </citation>
    <scope>NUCLEOTIDE SEQUENCE</scope>
    <source>
        <strain evidence="1">Selcuk</strain>
    </source>
</reference>
<accession>A0A9W5WVS8</accession>
<dbReference type="Proteomes" id="UP001057455">
    <property type="component" value="Unassembled WGS sequence"/>
</dbReference>
<name>A0A9W5WVS8_BABOV</name>
<dbReference type="GO" id="GO:0003677">
    <property type="term" value="F:DNA binding"/>
    <property type="evidence" value="ECO:0007669"/>
    <property type="project" value="UniProtKB-KW"/>
</dbReference>
<keyword evidence="2" id="KW-1185">Reference proteome</keyword>
<protein>
    <submittedName>
        <fullName evidence="1">DNA-binding protein, putative</fullName>
    </submittedName>
</protein>
<keyword evidence="1" id="KW-0238">DNA-binding</keyword>